<reference evidence="2 3" key="1">
    <citation type="journal article" date="2023" name="Genes (Basel)">
        <title>Chromosome-Level Genome Assembly and Circadian Gene Repertoire of the Patagonia Blennie Eleginops maclovinus-The Closest Ancestral Proxy of Antarctic Cryonotothenioids.</title>
        <authorList>
            <person name="Cheng C.C."/>
            <person name="Rivera-Colon A.G."/>
            <person name="Minhas B.F."/>
            <person name="Wilson L."/>
            <person name="Rayamajhi N."/>
            <person name="Vargas-Chacoff L."/>
            <person name="Catchen J.M."/>
        </authorList>
    </citation>
    <scope>NUCLEOTIDE SEQUENCE [LARGE SCALE GENOMIC DNA]</scope>
    <source>
        <strain evidence="2">JMC-PN-2008</strain>
    </source>
</reference>
<gene>
    <name evidence="2" type="ORF">PBY51_015560</name>
</gene>
<evidence type="ECO:0000313" key="2">
    <source>
        <dbReference type="EMBL" id="KAK5864308.1"/>
    </source>
</evidence>
<organism evidence="2 3">
    <name type="scientific">Eleginops maclovinus</name>
    <name type="common">Patagonian blennie</name>
    <name type="synonym">Eleginus maclovinus</name>
    <dbReference type="NCBI Taxonomy" id="56733"/>
    <lineage>
        <taxon>Eukaryota</taxon>
        <taxon>Metazoa</taxon>
        <taxon>Chordata</taxon>
        <taxon>Craniata</taxon>
        <taxon>Vertebrata</taxon>
        <taxon>Euteleostomi</taxon>
        <taxon>Actinopterygii</taxon>
        <taxon>Neopterygii</taxon>
        <taxon>Teleostei</taxon>
        <taxon>Neoteleostei</taxon>
        <taxon>Acanthomorphata</taxon>
        <taxon>Eupercaria</taxon>
        <taxon>Perciformes</taxon>
        <taxon>Notothenioidei</taxon>
        <taxon>Eleginopidae</taxon>
        <taxon>Eleginops</taxon>
    </lineage>
</organism>
<dbReference type="EMBL" id="JAUZQC010000010">
    <property type="protein sequence ID" value="KAK5864308.1"/>
    <property type="molecule type" value="Genomic_DNA"/>
</dbReference>
<keyword evidence="3" id="KW-1185">Reference proteome</keyword>
<dbReference type="Proteomes" id="UP001346869">
    <property type="component" value="Unassembled WGS sequence"/>
</dbReference>
<sequence>MHPGCYGRLSAAAVVRPLDRRQNKSAIHLPPRGKQDPRPAGGEAKRRATHINHSAGGGGGGMRDGVYLR</sequence>
<protein>
    <submittedName>
        <fullName evidence="2">Uncharacterized protein</fullName>
    </submittedName>
</protein>
<feature type="region of interest" description="Disordered" evidence="1">
    <location>
        <begin position="16"/>
        <end position="69"/>
    </location>
</feature>
<evidence type="ECO:0000256" key="1">
    <source>
        <dbReference type="SAM" id="MobiDB-lite"/>
    </source>
</evidence>
<evidence type="ECO:0000313" key="3">
    <source>
        <dbReference type="Proteomes" id="UP001346869"/>
    </source>
</evidence>
<proteinExistence type="predicted"/>
<reference evidence="2 3" key="2">
    <citation type="journal article" date="2023" name="Mol. Biol. Evol.">
        <title>Genomics of Secondarily Temperate Adaptation in the Only Non-Antarctic Icefish.</title>
        <authorList>
            <person name="Rivera-Colon A.G."/>
            <person name="Rayamajhi N."/>
            <person name="Minhas B.F."/>
            <person name="Madrigal G."/>
            <person name="Bilyk K.T."/>
            <person name="Yoon V."/>
            <person name="Hune M."/>
            <person name="Gregory S."/>
            <person name="Cheng C.H.C."/>
            <person name="Catchen J.M."/>
        </authorList>
    </citation>
    <scope>NUCLEOTIDE SEQUENCE [LARGE SCALE GENOMIC DNA]</scope>
    <source>
        <strain evidence="2">JMC-PN-2008</strain>
    </source>
</reference>
<accession>A0AAN8ARD9</accession>
<comment type="caution">
    <text evidence="2">The sequence shown here is derived from an EMBL/GenBank/DDBJ whole genome shotgun (WGS) entry which is preliminary data.</text>
</comment>
<dbReference type="AlphaFoldDB" id="A0AAN8ARD9"/>
<name>A0AAN8ARD9_ELEMC</name>